<sequence length="110" mass="12162">MQEVVDAIATRGALVDLTDRGRALGAWQAGEGFCIETDSDVEDVTRWTGPATDGLGRVVARLTVRVVFRPVRLAGGSPVQNRFGVYNWVERTLVAVRFNDGWRVTEQVEE</sequence>
<proteinExistence type="predicted"/>
<dbReference type="Proteomes" id="UP000325255">
    <property type="component" value="Unassembled WGS sequence"/>
</dbReference>
<protein>
    <submittedName>
        <fullName evidence="1">Uncharacterized protein</fullName>
    </submittedName>
</protein>
<gene>
    <name evidence="1" type="ORF">F1189_24165</name>
</gene>
<reference evidence="1 2" key="1">
    <citation type="submission" date="2019-09" db="EMBL/GenBank/DDBJ databases">
        <title>Genome sequence of Rhodovastum atsumiense, a diverse member of the Acetobacteraceae family of non-sulfur purple photosynthetic bacteria.</title>
        <authorList>
            <person name="Meyer T."/>
            <person name="Kyndt J."/>
        </authorList>
    </citation>
    <scope>NUCLEOTIDE SEQUENCE [LARGE SCALE GENOMIC DNA]</scope>
    <source>
        <strain evidence="1 2">DSM 21279</strain>
    </source>
</reference>
<evidence type="ECO:0000313" key="1">
    <source>
        <dbReference type="EMBL" id="KAA5609463.1"/>
    </source>
</evidence>
<evidence type="ECO:0000313" key="2">
    <source>
        <dbReference type="Proteomes" id="UP000325255"/>
    </source>
</evidence>
<dbReference type="OrthoDB" id="7586290at2"/>
<dbReference type="AlphaFoldDB" id="A0A5M6IME8"/>
<name>A0A5M6IME8_9PROT</name>
<comment type="caution">
    <text evidence="1">The sequence shown here is derived from an EMBL/GenBank/DDBJ whole genome shotgun (WGS) entry which is preliminary data.</text>
</comment>
<accession>A0A5M6IME8</accession>
<keyword evidence="2" id="KW-1185">Reference proteome</keyword>
<dbReference type="RefSeq" id="WP_150043657.1">
    <property type="nucleotide sequence ID" value="NZ_OW485601.1"/>
</dbReference>
<dbReference type="EMBL" id="VWPK01000050">
    <property type="protein sequence ID" value="KAA5609463.1"/>
    <property type="molecule type" value="Genomic_DNA"/>
</dbReference>
<organism evidence="1 2">
    <name type="scientific">Rhodovastum atsumiense</name>
    <dbReference type="NCBI Taxonomy" id="504468"/>
    <lineage>
        <taxon>Bacteria</taxon>
        <taxon>Pseudomonadati</taxon>
        <taxon>Pseudomonadota</taxon>
        <taxon>Alphaproteobacteria</taxon>
        <taxon>Acetobacterales</taxon>
        <taxon>Acetobacteraceae</taxon>
        <taxon>Rhodovastum</taxon>
    </lineage>
</organism>